<dbReference type="RefSeq" id="WP_152828098.1">
    <property type="nucleotide sequence ID" value="NZ_WHUT02000011.1"/>
</dbReference>
<comment type="similarity">
    <text evidence="1">Belongs to the class-II fumarase/aspartase family.</text>
</comment>
<dbReference type="Proteomes" id="UP000484076">
    <property type="component" value="Unassembled WGS sequence"/>
</dbReference>
<evidence type="ECO:0000313" key="4">
    <source>
        <dbReference type="Proteomes" id="UP000484076"/>
    </source>
</evidence>
<protein>
    <submittedName>
        <fullName evidence="3">Adenylosuccinate lyase family protein</fullName>
    </submittedName>
</protein>
<dbReference type="GO" id="GO:0016829">
    <property type="term" value="F:lyase activity"/>
    <property type="evidence" value="ECO:0007669"/>
    <property type="project" value="UniProtKB-KW"/>
</dbReference>
<dbReference type="PRINTS" id="PR00149">
    <property type="entry name" value="FUMRATELYASE"/>
</dbReference>
<dbReference type="Gene3D" id="1.20.200.10">
    <property type="entry name" value="Fumarase/aspartase (Central domain)"/>
    <property type="match status" value="1"/>
</dbReference>
<comment type="caution">
    <text evidence="3">The sequence shown here is derived from an EMBL/GenBank/DDBJ whole genome shotgun (WGS) entry which is preliminary data.</text>
</comment>
<dbReference type="SUPFAM" id="SSF48557">
    <property type="entry name" value="L-aspartase-like"/>
    <property type="match status" value="1"/>
</dbReference>
<dbReference type="SMART" id="SM00998">
    <property type="entry name" value="ADSL_C"/>
    <property type="match status" value="1"/>
</dbReference>
<dbReference type="Gene3D" id="1.10.40.30">
    <property type="entry name" value="Fumarase/aspartase (C-terminal domain)"/>
    <property type="match status" value="1"/>
</dbReference>
<dbReference type="PANTHER" id="PTHR43172:SF2">
    <property type="entry name" value="ADENYLOSUCCINATE LYASE C-TERMINAL DOMAIN-CONTAINING PROTEIN"/>
    <property type="match status" value="1"/>
</dbReference>
<evidence type="ECO:0000313" key="3">
    <source>
        <dbReference type="EMBL" id="NUB45984.1"/>
    </source>
</evidence>
<reference evidence="3" key="1">
    <citation type="submission" date="2020-05" db="EMBL/GenBank/DDBJ databases">
        <title>Fertoebacter nigrum gen. nov., sp. nov., a new member of the family Rhodobacteraceae.</title>
        <authorList>
            <person name="Szuroczki S."/>
            <person name="Abbaszade G."/>
            <person name="Buni D."/>
            <person name="Schumann P."/>
            <person name="Toth E."/>
        </authorList>
    </citation>
    <scope>NUCLEOTIDE SEQUENCE</scope>
    <source>
        <strain evidence="3">RG-N-1a</strain>
    </source>
</reference>
<dbReference type="InterPro" id="IPR019468">
    <property type="entry name" value="AdenyloSucc_lyase_C"/>
</dbReference>
<accession>A0A8X8GX64</accession>
<dbReference type="InterPro" id="IPR008948">
    <property type="entry name" value="L-Aspartase-like"/>
</dbReference>
<dbReference type="InterPro" id="IPR022761">
    <property type="entry name" value="Fumarate_lyase_N"/>
</dbReference>
<dbReference type="PRINTS" id="PR00145">
    <property type="entry name" value="ARGSUCLYASE"/>
</dbReference>
<dbReference type="InterPro" id="IPR000362">
    <property type="entry name" value="Fumarate_lyase_fam"/>
</dbReference>
<feature type="domain" description="Adenylosuccinate lyase C-terminal" evidence="2">
    <location>
        <begin position="363"/>
        <end position="436"/>
    </location>
</feature>
<keyword evidence="4" id="KW-1185">Reference proteome</keyword>
<evidence type="ECO:0000259" key="2">
    <source>
        <dbReference type="SMART" id="SM00998"/>
    </source>
</evidence>
<sequence>MPAAPADSALYRSLFGDDATARLFSDAAEIRAMLLVEGALARVQGALGLIPADAAAFIDRASREVMIDPAGLAAETRSNGVPVPALVDAFRKAMEAPAHAQYLHWGATSQDIMDTGLTLRLKQVITMWDQRLGDLLANLGNLARAHADLPMAARTYGQVATPTSFGAVVAGWGQPLIRHRARLAALAPQILIVSLGGAAGTLAAMGPQGPQVRADLARALNLGDPGQSWHAERDGMAGFAGWMAGVTATLGKMAEDLILLAQSGIGEVALAGAGASSTMPQKQNPVAPSVLVALARQSAGLAAIMQGAALHRQNRDGAAWFTEWLTLPQMCISTGAALALAVDLVPRIVPQPARMLAGVEDGLGLIHAEALSFALAGHMPRPEAQAAVKALCREAMATGQPLPALAGRDFPGQDWGAILSAEAQLGEAPAQARTFAAVALGD</sequence>
<dbReference type="CDD" id="cd01597">
    <property type="entry name" value="pCLME"/>
    <property type="match status" value="1"/>
</dbReference>
<dbReference type="PANTHER" id="PTHR43172">
    <property type="entry name" value="ADENYLOSUCCINATE LYASE"/>
    <property type="match status" value="1"/>
</dbReference>
<proteinExistence type="inferred from homology"/>
<gene>
    <name evidence="3" type="ORF">GEU84_016420</name>
</gene>
<dbReference type="AlphaFoldDB" id="A0A8X8GX64"/>
<keyword evidence="3" id="KW-0456">Lyase</keyword>
<organism evidence="3 4">
    <name type="scientific">Fertoeibacter niger</name>
    <dbReference type="NCBI Taxonomy" id="2656921"/>
    <lineage>
        <taxon>Bacteria</taxon>
        <taxon>Pseudomonadati</taxon>
        <taxon>Pseudomonadota</taxon>
        <taxon>Alphaproteobacteria</taxon>
        <taxon>Rhodobacterales</taxon>
        <taxon>Paracoccaceae</taxon>
        <taxon>Fertoeibacter</taxon>
    </lineage>
</organism>
<dbReference type="EMBL" id="WHUT02000011">
    <property type="protein sequence ID" value="NUB45984.1"/>
    <property type="molecule type" value="Genomic_DNA"/>
</dbReference>
<name>A0A8X8GX64_9RHOB</name>
<dbReference type="Pfam" id="PF00206">
    <property type="entry name" value="Lyase_1"/>
    <property type="match status" value="1"/>
</dbReference>
<evidence type="ECO:0000256" key="1">
    <source>
        <dbReference type="ARBA" id="ARBA00034772"/>
    </source>
</evidence>